<evidence type="ECO:0000313" key="1">
    <source>
        <dbReference type="EMBL" id="GGK45116.1"/>
    </source>
</evidence>
<reference evidence="1" key="1">
    <citation type="journal article" date="2014" name="Int. J. Syst. Evol. Microbiol.">
        <title>Complete genome sequence of Corynebacterium casei LMG S-19264T (=DSM 44701T), isolated from a smear-ripened cheese.</title>
        <authorList>
            <consortium name="US DOE Joint Genome Institute (JGI-PGF)"/>
            <person name="Walter F."/>
            <person name="Albersmeier A."/>
            <person name="Kalinowski J."/>
            <person name="Ruckert C."/>
        </authorList>
    </citation>
    <scope>NUCLEOTIDE SEQUENCE</scope>
    <source>
        <strain evidence="1">CGMCC 4.7278</strain>
    </source>
</reference>
<dbReference type="SUPFAM" id="SSF46785">
    <property type="entry name" value="Winged helix' DNA-binding domain"/>
    <property type="match status" value="1"/>
</dbReference>
<dbReference type="Proteomes" id="UP000612956">
    <property type="component" value="Unassembled WGS sequence"/>
</dbReference>
<dbReference type="AlphaFoldDB" id="A0A917QEF9"/>
<dbReference type="Gene3D" id="1.10.10.10">
    <property type="entry name" value="Winged helix-like DNA-binding domain superfamily/Winged helix DNA-binding domain"/>
    <property type="match status" value="1"/>
</dbReference>
<comment type="caution">
    <text evidence="1">The sequence shown here is derived from an EMBL/GenBank/DDBJ whole genome shotgun (WGS) entry which is preliminary data.</text>
</comment>
<dbReference type="InterPro" id="IPR036388">
    <property type="entry name" value="WH-like_DNA-bd_sf"/>
</dbReference>
<dbReference type="CDD" id="cd00090">
    <property type="entry name" value="HTH_ARSR"/>
    <property type="match status" value="1"/>
</dbReference>
<organism evidence="1 2">
    <name type="scientific">Nocardia camponoti</name>
    <dbReference type="NCBI Taxonomy" id="1616106"/>
    <lineage>
        <taxon>Bacteria</taxon>
        <taxon>Bacillati</taxon>
        <taxon>Actinomycetota</taxon>
        <taxon>Actinomycetes</taxon>
        <taxon>Mycobacteriales</taxon>
        <taxon>Nocardiaceae</taxon>
        <taxon>Nocardia</taxon>
    </lineage>
</organism>
<dbReference type="InterPro" id="IPR011991">
    <property type="entry name" value="ArsR-like_HTH"/>
</dbReference>
<accession>A0A917QEF9</accession>
<protein>
    <submittedName>
        <fullName evidence="1">Transcriptional regulator</fullName>
    </submittedName>
</protein>
<dbReference type="InterPro" id="IPR036390">
    <property type="entry name" value="WH_DNA-bd_sf"/>
</dbReference>
<reference evidence="1" key="2">
    <citation type="submission" date="2020-09" db="EMBL/GenBank/DDBJ databases">
        <authorList>
            <person name="Sun Q."/>
            <person name="Zhou Y."/>
        </authorList>
    </citation>
    <scope>NUCLEOTIDE SEQUENCE</scope>
    <source>
        <strain evidence="1">CGMCC 4.7278</strain>
    </source>
</reference>
<dbReference type="EMBL" id="BMMW01000001">
    <property type="protein sequence ID" value="GGK45116.1"/>
    <property type="molecule type" value="Genomic_DNA"/>
</dbReference>
<keyword evidence="2" id="KW-1185">Reference proteome</keyword>
<name>A0A917QEF9_9NOCA</name>
<evidence type="ECO:0000313" key="2">
    <source>
        <dbReference type="Proteomes" id="UP000612956"/>
    </source>
</evidence>
<sequence>MDLEARLEALEARVTALEETDVVDRRWAAERLWNEFSAEGVRNGGVQLVGALKLPTGEQFDWQAEFELDAIVGDDWTEWTETANCLAALSNPSRLRLLREILNGRRTAADLAAISELGTSPEIYQHLRDLAAVGWLHTAGLGRFEVPEGRVVPLLVALACAQR</sequence>
<gene>
    <name evidence="1" type="ORF">GCM10011591_15920</name>
</gene>
<proteinExistence type="predicted"/>
<dbReference type="RefSeq" id="WP_188828089.1">
    <property type="nucleotide sequence ID" value="NZ_BMMW01000001.1"/>
</dbReference>